<gene>
    <name evidence="2" type="ORF">SAMN05421882_101083</name>
</gene>
<dbReference type="Proteomes" id="UP000183454">
    <property type="component" value="Unassembled WGS sequence"/>
</dbReference>
<sequence length="80" mass="9170">MNSIIFIALIISIILLVHVSVYSLRNNSFHVIMQLAQSIELCSYLNGNHEIIYNLRLCTLVQLKLILAEQLSLTLVLFRN</sequence>
<feature type="transmembrane region" description="Helical" evidence="1">
    <location>
        <begin position="6"/>
        <end position="24"/>
    </location>
</feature>
<name>A0A1H2TDV0_9PROT</name>
<keyword evidence="1" id="KW-0812">Transmembrane</keyword>
<proteinExistence type="predicted"/>
<dbReference type="AlphaFoldDB" id="A0A1H2TDV0"/>
<organism evidence="2 3">
    <name type="scientific">Nitrosomonas communis</name>
    <dbReference type="NCBI Taxonomy" id="44574"/>
    <lineage>
        <taxon>Bacteria</taxon>
        <taxon>Pseudomonadati</taxon>
        <taxon>Pseudomonadota</taxon>
        <taxon>Betaproteobacteria</taxon>
        <taxon>Nitrosomonadales</taxon>
        <taxon>Nitrosomonadaceae</taxon>
        <taxon>Nitrosomonas</taxon>
    </lineage>
</organism>
<evidence type="ECO:0000313" key="3">
    <source>
        <dbReference type="Proteomes" id="UP000183454"/>
    </source>
</evidence>
<evidence type="ECO:0000256" key="1">
    <source>
        <dbReference type="SAM" id="Phobius"/>
    </source>
</evidence>
<protein>
    <submittedName>
        <fullName evidence="2">Uncharacterized protein</fullName>
    </submittedName>
</protein>
<keyword evidence="1" id="KW-0472">Membrane</keyword>
<accession>A0A1H2TDV0</accession>
<evidence type="ECO:0000313" key="2">
    <source>
        <dbReference type="EMBL" id="SDW41875.1"/>
    </source>
</evidence>
<keyword evidence="1" id="KW-1133">Transmembrane helix</keyword>
<dbReference type="EMBL" id="FNNH01000010">
    <property type="protein sequence ID" value="SDW41875.1"/>
    <property type="molecule type" value="Genomic_DNA"/>
</dbReference>
<reference evidence="2 3" key="1">
    <citation type="submission" date="2016-10" db="EMBL/GenBank/DDBJ databases">
        <authorList>
            <person name="de Groot N.N."/>
        </authorList>
    </citation>
    <scope>NUCLEOTIDE SEQUENCE [LARGE SCALE GENOMIC DNA]</scope>
    <source>
        <strain evidence="2 3">Nm110</strain>
    </source>
</reference>